<protein>
    <recommendedName>
        <fullName evidence="2">Microbial-type PARG catalytic domain-containing protein</fullName>
    </recommendedName>
</protein>
<dbReference type="Pfam" id="PF10021">
    <property type="entry name" value="PARG_cat_microb"/>
    <property type="match status" value="1"/>
</dbReference>
<gene>
    <name evidence="3" type="ORF">JAAARDRAFT_37640</name>
</gene>
<dbReference type="InterPro" id="IPR043472">
    <property type="entry name" value="Macro_dom-like"/>
</dbReference>
<dbReference type="NCBIfam" id="TIGR02452">
    <property type="entry name" value="TIGR02452 family protein"/>
    <property type="match status" value="1"/>
</dbReference>
<feature type="compositionally biased region" description="Basic residues" evidence="1">
    <location>
        <begin position="1"/>
        <end position="14"/>
    </location>
</feature>
<dbReference type="EMBL" id="KL197726">
    <property type="protein sequence ID" value="KDQ55122.1"/>
    <property type="molecule type" value="Genomic_DNA"/>
</dbReference>
<reference evidence="4" key="1">
    <citation type="journal article" date="2014" name="Proc. Natl. Acad. Sci. U.S.A.">
        <title>Extensive sampling of basidiomycete genomes demonstrates inadequacy of the white-rot/brown-rot paradigm for wood decay fungi.</title>
        <authorList>
            <person name="Riley R."/>
            <person name="Salamov A.A."/>
            <person name="Brown D.W."/>
            <person name="Nagy L.G."/>
            <person name="Floudas D."/>
            <person name="Held B.W."/>
            <person name="Levasseur A."/>
            <person name="Lombard V."/>
            <person name="Morin E."/>
            <person name="Otillar R."/>
            <person name="Lindquist E.A."/>
            <person name="Sun H."/>
            <person name="LaButti K.M."/>
            <person name="Schmutz J."/>
            <person name="Jabbour D."/>
            <person name="Luo H."/>
            <person name="Baker S.E."/>
            <person name="Pisabarro A.G."/>
            <person name="Walton J.D."/>
            <person name="Blanchette R.A."/>
            <person name="Henrissat B."/>
            <person name="Martin F."/>
            <person name="Cullen D."/>
            <person name="Hibbett D.S."/>
            <person name="Grigoriev I.V."/>
        </authorList>
    </citation>
    <scope>NUCLEOTIDE SEQUENCE [LARGE SCALE GENOMIC DNA]</scope>
    <source>
        <strain evidence="4">MUCL 33604</strain>
    </source>
</reference>
<organism evidence="3 4">
    <name type="scientific">Jaapia argillacea MUCL 33604</name>
    <dbReference type="NCBI Taxonomy" id="933084"/>
    <lineage>
        <taxon>Eukaryota</taxon>
        <taxon>Fungi</taxon>
        <taxon>Dikarya</taxon>
        <taxon>Basidiomycota</taxon>
        <taxon>Agaricomycotina</taxon>
        <taxon>Agaricomycetes</taxon>
        <taxon>Agaricomycetidae</taxon>
        <taxon>Jaapiales</taxon>
        <taxon>Jaapiaceae</taxon>
        <taxon>Jaapia</taxon>
    </lineage>
</organism>
<keyword evidence="4" id="KW-1185">Reference proteome</keyword>
<dbReference type="InterPro" id="IPR012664">
    <property type="entry name" value="CHP02452"/>
</dbReference>
<evidence type="ECO:0000313" key="4">
    <source>
        <dbReference type="Proteomes" id="UP000027265"/>
    </source>
</evidence>
<dbReference type="InParanoid" id="A0A067PV16"/>
<feature type="domain" description="Microbial-type PARG catalytic" evidence="2">
    <location>
        <begin position="132"/>
        <end position="287"/>
    </location>
</feature>
<accession>A0A067PV16</accession>
<proteinExistence type="predicted"/>
<dbReference type="PANTHER" id="PTHR35596">
    <property type="entry name" value="DUF2263 DOMAIN-CONTAINING PROTEIN"/>
    <property type="match status" value="1"/>
</dbReference>
<dbReference type="HOGENOM" id="CLU_024412_4_0_1"/>
<evidence type="ECO:0000313" key="3">
    <source>
        <dbReference type="EMBL" id="KDQ55122.1"/>
    </source>
</evidence>
<name>A0A067PV16_9AGAM</name>
<dbReference type="Proteomes" id="UP000027265">
    <property type="component" value="Unassembled WGS sequence"/>
</dbReference>
<dbReference type="InterPro" id="IPR019261">
    <property type="entry name" value="PARG_cat_microbial"/>
</dbReference>
<evidence type="ECO:0000256" key="1">
    <source>
        <dbReference type="SAM" id="MobiDB-lite"/>
    </source>
</evidence>
<evidence type="ECO:0000259" key="2">
    <source>
        <dbReference type="Pfam" id="PF10021"/>
    </source>
</evidence>
<dbReference type="STRING" id="933084.A0A067PV16"/>
<dbReference type="AlphaFoldDB" id="A0A067PV16"/>
<dbReference type="OrthoDB" id="9985428at2759"/>
<feature type="region of interest" description="Disordered" evidence="1">
    <location>
        <begin position="1"/>
        <end position="31"/>
    </location>
</feature>
<dbReference type="PANTHER" id="PTHR35596:SF1">
    <property type="entry name" value="MICROBIAL-TYPE PARG CATALYTIC DOMAIN-CONTAINING PROTEIN"/>
    <property type="match status" value="1"/>
</dbReference>
<feature type="compositionally biased region" description="Low complexity" evidence="1">
    <location>
        <begin position="15"/>
        <end position="28"/>
    </location>
</feature>
<sequence>MHNHKLNPTRRKSRSSSSAPRPANGPSPQYDHLHAKRRQHLKKHTTHGTRSIAVAAAIARQRRKESFAALQKKRERWAKMAEETRDIVLGDGKYVEERRVPRVVDSPLLMTAPNTASVPQNDFSSDIGFFTSGVSHDIYMQMQLSRQGTTFYPHYSWLLADWHLPPSNGPREFKGKTTIEFTRTSTLTATYALTVTHPDLVTTSPTSLPRTALGVLSFASPKKPGGGYLHGGNEQEEGLARCSSLVSSLSGEGGKEFYQTHRKYWKEDGSGLHDHSMLYSPGVVVIRKDDEETEVAGVLGEQSRNSRIGHPVASTSTSITKSIPPSSQSTFVSPYIINVISSVPVNAAAVRSKHTITPSEIEFFESGIRTAMKERMARILRCFEERGDRMLVLGAFGCGSSENRVESVAEIWAELLVTGDGDRESGGAEGEGEDGIVKGGARFRDVFEKVVFAVPGKTFDTFKRAFEMRVFEMELASAALED</sequence>
<dbReference type="Gene3D" id="3.40.220.10">
    <property type="entry name" value="Leucine Aminopeptidase, subunit E, domain 1"/>
    <property type="match status" value="1"/>
</dbReference>